<protein>
    <submittedName>
        <fullName evidence="1">Uncharacterized protein</fullName>
    </submittedName>
</protein>
<dbReference type="AntiFam" id="ANF00095">
    <property type="entry name" value="Shadow ORF (opposite ABC transporters)"/>
</dbReference>
<organism evidence="1">
    <name type="scientific">Tanacetum cinerariifolium</name>
    <name type="common">Dalmatian daisy</name>
    <name type="synonym">Chrysanthemum cinerariifolium</name>
    <dbReference type="NCBI Taxonomy" id="118510"/>
    <lineage>
        <taxon>Eukaryota</taxon>
        <taxon>Viridiplantae</taxon>
        <taxon>Streptophyta</taxon>
        <taxon>Embryophyta</taxon>
        <taxon>Tracheophyta</taxon>
        <taxon>Spermatophyta</taxon>
        <taxon>Magnoliopsida</taxon>
        <taxon>eudicotyledons</taxon>
        <taxon>Gunneridae</taxon>
        <taxon>Pentapetalae</taxon>
        <taxon>asterids</taxon>
        <taxon>campanulids</taxon>
        <taxon>Asterales</taxon>
        <taxon>Asteraceae</taxon>
        <taxon>Asteroideae</taxon>
        <taxon>Anthemideae</taxon>
        <taxon>Anthemidinae</taxon>
        <taxon>Tanacetum</taxon>
    </lineage>
</organism>
<comment type="caution">
    <text evidence="1">The sequence shown here is derived from an EMBL/GenBank/DDBJ whole genome shotgun (WGS) entry which is preliminary data.</text>
</comment>
<dbReference type="EMBL" id="BKCJ011741333">
    <property type="protein sequence ID" value="GFD49418.1"/>
    <property type="molecule type" value="Genomic_DNA"/>
</dbReference>
<reference evidence="1" key="1">
    <citation type="journal article" date="2019" name="Sci. Rep.">
        <title>Draft genome of Tanacetum cinerariifolium, the natural source of mosquito coil.</title>
        <authorList>
            <person name="Yamashiro T."/>
            <person name="Shiraishi A."/>
            <person name="Satake H."/>
            <person name="Nakayama K."/>
        </authorList>
    </citation>
    <scope>NUCLEOTIDE SEQUENCE</scope>
</reference>
<name>A0A699WV54_TANCI</name>
<proteinExistence type="predicted"/>
<evidence type="ECO:0000313" key="1">
    <source>
        <dbReference type="EMBL" id="GFD49418.1"/>
    </source>
</evidence>
<sequence length="98" mass="10643">IEVLEHHADALHASTNLRRIRAVARVDKAFAEQNDLALVDAFQAVHGADQRGLPRAGRTDDGNHLTHVDVQIDALEHFMLAVAFVNVEQLQGGCRAGA</sequence>
<dbReference type="AlphaFoldDB" id="A0A699WV54"/>
<feature type="non-terminal residue" evidence="1">
    <location>
        <position position="1"/>
    </location>
</feature>
<gene>
    <name evidence="1" type="ORF">Tci_921387</name>
</gene>
<accession>A0A699WV54</accession>